<dbReference type="Proteomes" id="UP001595699">
    <property type="component" value="Unassembled WGS sequence"/>
</dbReference>
<protein>
    <submittedName>
        <fullName evidence="1">Uncharacterized protein</fullName>
    </submittedName>
</protein>
<reference evidence="2" key="1">
    <citation type="journal article" date="2019" name="Int. J. Syst. Evol. Microbiol.">
        <title>The Global Catalogue of Microorganisms (GCM) 10K type strain sequencing project: providing services to taxonomists for standard genome sequencing and annotation.</title>
        <authorList>
            <consortium name="The Broad Institute Genomics Platform"/>
            <consortium name="The Broad Institute Genome Sequencing Center for Infectious Disease"/>
            <person name="Wu L."/>
            <person name="Ma J."/>
        </authorList>
    </citation>
    <scope>NUCLEOTIDE SEQUENCE [LARGE SCALE GENOMIC DNA]</scope>
    <source>
        <strain evidence="2">CGMCC 4.7241</strain>
    </source>
</reference>
<organism evidence="1 2">
    <name type="scientific">Tenggerimyces flavus</name>
    <dbReference type="NCBI Taxonomy" id="1708749"/>
    <lineage>
        <taxon>Bacteria</taxon>
        <taxon>Bacillati</taxon>
        <taxon>Actinomycetota</taxon>
        <taxon>Actinomycetes</taxon>
        <taxon>Propionibacteriales</taxon>
        <taxon>Nocardioidaceae</taxon>
        <taxon>Tenggerimyces</taxon>
    </lineage>
</organism>
<sequence length="45" mass="4347">MSTALARVGAVLTGTAALVLGGLAPTVQAADGWTSYTLNTPNASG</sequence>
<comment type="caution">
    <text evidence="1">The sequence shown here is derived from an EMBL/GenBank/DDBJ whole genome shotgun (WGS) entry which is preliminary data.</text>
</comment>
<accession>A0ABV7YG44</accession>
<proteinExistence type="predicted"/>
<keyword evidence="2" id="KW-1185">Reference proteome</keyword>
<evidence type="ECO:0000313" key="2">
    <source>
        <dbReference type="Proteomes" id="UP001595699"/>
    </source>
</evidence>
<name>A0ABV7YG44_9ACTN</name>
<gene>
    <name evidence="1" type="ORF">ACFOUW_20700</name>
</gene>
<evidence type="ECO:0000313" key="1">
    <source>
        <dbReference type="EMBL" id="MFC3763274.1"/>
    </source>
</evidence>
<dbReference type="EMBL" id="JBHRZH010000017">
    <property type="protein sequence ID" value="MFC3763274.1"/>
    <property type="molecule type" value="Genomic_DNA"/>
</dbReference>
<dbReference type="RefSeq" id="WP_205119658.1">
    <property type="nucleotide sequence ID" value="NZ_JAFBCM010000001.1"/>
</dbReference>